<organism evidence="8 9">
    <name type="scientific">Rhinocladiella mackenziei CBS 650.93</name>
    <dbReference type="NCBI Taxonomy" id="1442369"/>
    <lineage>
        <taxon>Eukaryota</taxon>
        <taxon>Fungi</taxon>
        <taxon>Dikarya</taxon>
        <taxon>Ascomycota</taxon>
        <taxon>Pezizomycotina</taxon>
        <taxon>Eurotiomycetes</taxon>
        <taxon>Chaetothyriomycetidae</taxon>
        <taxon>Chaetothyriales</taxon>
        <taxon>Herpotrichiellaceae</taxon>
        <taxon>Rhinocladiella</taxon>
    </lineage>
</organism>
<evidence type="ECO:0000313" key="9">
    <source>
        <dbReference type="Proteomes" id="UP000053617"/>
    </source>
</evidence>
<proteinExistence type="predicted"/>
<evidence type="ECO:0000256" key="2">
    <source>
        <dbReference type="ARBA" id="ARBA00023015"/>
    </source>
</evidence>
<dbReference type="PANTHER" id="PTHR31845:SF21">
    <property type="entry name" value="REGULATORY PROTEIN LEU3"/>
    <property type="match status" value="1"/>
</dbReference>
<dbReference type="GO" id="GO:0000976">
    <property type="term" value="F:transcription cis-regulatory region binding"/>
    <property type="evidence" value="ECO:0007669"/>
    <property type="project" value="TreeGrafter"/>
</dbReference>
<reference evidence="8 9" key="1">
    <citation type="submission" date="2015-01" db="EMBL/GenBank/DDBJ databases">
        <title>The Genome Sequence of Rhinocladiella mackenzie CBS 650.93.</title>
        <authorList>
            <consortium name="The Broad Institute Genomics Platform"/>
            <person name="Cuomo C."/>
            <person name="de Hoog S."/>
            <person name="Gorbushina A."/>
            <person name="Stielow B."/>
            <person name="Teixiera M."/>
            <person name="Abouelleil A."/>
            <person name="Chapman S.B."/>
            <person name="Priest M."/>
            <person name="Young S.K."/>
            <person name="Wortman J."/>
            <person name="Nusbaum C."/>
            <person name="Birren B."/>
        </authorList>
    </citation>
    <scope>NUCLEOTIDE SEQUENCE [LARGE SCALE GENOMIC DNA]</scope>
    <source>
        <strain evidence="8 9">CBS 650.93</strain>
    </source>
</reference>
<evidence type="ECO:0000256" key="5">
    <source>
        <dbReference type="ARBA" id="ARBA00023242"/>
    </source>
</evidence>
<accession>A0A0D2G5H9</accession>
<evidence type="ECO:0000313" key="8">
    <source>
        <dbReference type="EMBL" id="KIX10087.1"/>
    </source>
</evidence>
<dbReference type="HOGENOM" id="CLU_011455_2_1_1"/>
<gene>
    <name evidence="8" type="ORF">Z518_01168</name>
</gene>
<evidence type="ECO:0000256" key="7">
    <source>
        <dbReference type="SAM" id="MobiDB-lite"/>
    </source>
</evidence>
<feature type="region of interest" description="Disordered" evidence="7">
    <location>
        <begin position="44"/>
        <end position="108"/>
    </location>
</feature>
<dbReference type="OrthoDB" id="3163292at2759"/>
<dbReference type="InterPro" id="IPR051089">
    <property type="entry name" value="prtT"/>
</dbReference>
<dbReference type="CDD" id="cd12148">
    <property type="entry name" value="fungal_TF_MHR"/>
    <property type="match status" value="1"/>
</dbReference>
<dbReference type="GeneID" id="25289239"/>
<keyword evidence="9" id="KW-1185">Reference proteome</keyword>
<dbReference type="AlphaFoldDB" id="A0A0D2G5H9"/>
<dbReference type="RefSeq" id="XP_013277223.1">
    <property type="nucleotide sequence ID" value="XM_013421769.1"/>
</dbReference>
<keyword evidence="6" id="KW-0175">Coiled coil</keyword>
<keyword evidence="5" id="KW-0539">Nucleus</keyword>
<evidence type="ECO:0000256" key="3">
    <source>
        <dbReference type="ARBA" id="ARBA00023125"/>
    </source>
</evidence>
<feature type="compositionally biased region" description="Low complexity" evidence="7">
    <location>
        <begin position="44"/>
        <end position="55"/>
    </location>
</feature>
<feature type="compositionally biased region" description="Polar residues" evidence="7">
    <location>
        <begin position="56"/>
        <end position="85"/>
    </location>
</feature>
<keyword evidence="3" id="KW-0238">DNA-binding</keyword>
<dbReference type="VEuPathDB" id="FungiDB:Z518_01168"/>
<dbReference type="Proteomes" id="UP000053617">
    <property type="component" value="Unassembled WGS sequence"/>
</dbReference>
<feature type="coiled-coil region" evidence="6">
    <location>
        <begin position="12"/>
        <end position="39"/>
    </location>
</feature>
<evidence type="ECO:0000256" key="6">
    <source>
        <dbReference type="SAM" id="Coils"/>
    </source>
</evidence>
<keyword evidence="4" id="KW-0804">Transcription</keyword>
<evidence type="ECO:0008006" key="10">
    <source>
        <dbReference type="Google" id="ProtNLM"/>
    </source>
</evidence>
<dbReference type="PANTHER" id="PTHR31845">
    <property type="entry name" value="FINGER DOMAIN PROTEIN, PUTATIVE-RELATED"/>
    <property type="match status" value="1"/>
</dbReference>
<name>A0A0D2G5H9_9EURO</name>
<evidence type="ECO:0000256" key="1">
    <source>
        <dbReference type="ARBA" id="ARBA00004123"/>
    </source>
</evidence>
<evidence type="ECO:0000256" key="4">
    <source>
        <dbReference type="ARBA" id="ARBA00023163"/>
    </source>
</evidence>
<sequence length="630" mass="69454">MKLNCVVLQSFKRVKKRTKADLQAELDRLSRQLDTATAVDLDSAPSSSLIPLSPDTNVSSRVHQVSLSNAGPEQTPSQSPSNPMTNMHGRPLAPATTSPTISHTGVASALTPTSSQTLEDLEFCGAQIDDCFSLFLTHYAPKVHVFDTVLDPNACHPQSPLLFWTIVTIGARKYSQDPTILMLLAPKVIELAQRSIFHRENPLSTLQAFLLLTIWPMPVDTMHKDISPVLAGAMLNLAVAIGLHVHGVGQDFSRTTLRHEENERIFRAKLWLSCLIASQSCTISNGLPPPIVLDTYDYVSKGRDALSGVPIELRFRRKLSQTVSIAILELGRAVLSVDEPGGASSLKSIIGVFMWQLSQLDSECSDQPNHFFLSCARLQIQSFHFFIRSPEIDSTSLVQLYIVACTVIEAIVKMDGTEDVAGSSTAYIQKMLLLAAFVILRITRSHLAPTLDLERGRKAYFALIFYCRRVSLQDSDLSSRAGVILTQLWTSKNAFENSDGTVDCLTLRCRSRLSMSVVFDCFWRWRREFAGQATPYEEPRNDKGATVADAPANNQISPAAFPAADLEYSQYMLSSWSPQGTFPDYGWAATLDLPIETWNAFQLESEVGEGRTAFGATQDFPATQLSSVVS</sequence>
<feature type="compositionally biased region" description="Polar residues" evidence="7">
    <location>
        <begin position="95"/>
        <end position="108"/>
    </location>
</feature>
<dbReference type="GO" id="GO:0000981">
    <property type="term" value="F:DNA-binding transcription factor activity, RNA polymerase II-specific"/>
    <property type="evidence" value="ECO:0007669"/>
    <property type="project" value="TreeGrafter"/>
</dbReference>
<dbReference type="EMBL" id="KN847475">
    <property type="protein sequence ID" value="KIX10087.1"/>
    <property type="molecule type" value="Genomic_DNA"/>
</dbReference>
<dbReference type="GO" id="GO:0005634">
    <property type="term" value="C:nucleus"/>
    <property type="evidence" value="ECO:0007669"/>
    <property type="project" value="UniProtKB-SubCell"/>
</dbReference>
<comment type="subcellular location">
    <subcellularLocation>
        <location evidence="1">Nucleus</location>
    </subcellularLocation>
</comment>
<protein>
    <recommendedName>
        <fullName evidence="10">Transcription factor domain-containing protein</fullName>
    </recommendedName>
</protein>
<keyword evidence="2" id="KW-0805">Transcription regulation</keyword>